<evidence type="ECO:0000256" key="4">
    <source>
        <dbReference type="ARBA" id="ARBA00023125"/>
    </source>
</evidence>
<organism evidence="11 12">
    <name type="scientific">Drosophila madeirensis</name>
    <name type="common">Fruit fly</name>
    <dbReference type="NCBI Taxonomy" id="30013"/>
    <lineage>
        <taxon>Eukaryota</taxon>
        <taxon>Metazoa</taxon>
        <taxon>Ecdysozoa</taxon>
        <taxon>Arthropoda</taxon>
        <taxon>Hexapoda</taxon>
        <taxon>Insecta</taxon>
        <taxon>Pterygota</taxon>
        <taxon>Neoptera</taxon>
        <taxon>Endopterygota</taxon>
        <taxon>Diptera</taxon>
        <taxon>Brachycera</taxon>
        <taxon>Muscomorpha</taxon>
        <taxon>Ephydroidea</taxon>
        <taxon>Drosophilidae</taxon>
        <taxon>Drosophila</taxon>
        <taxon>Sophophora</taxon>
    </lineage>
</organism>
<dbReference type="Proteomes" id="UP001500889">
    <property type="component" value="Chromosome O"/>
</dbReference>
<evidence type="ECO:0000313" key="11">
    <source>
        <dbReference type="EMBL" id="BFF92228.1"/>
    </source>
</evidence>
<evidence type="ECO:0000256" key="5">
    <source>
        <dbReference type="ARBA" id="ARBA00023163"/>
    </source>
</evidence>
<feature type="domain" description="BHLH" evidence="10">
    <location>
        <begin position="162"/>
        <end position="215"/>
    </location>
</feature>
<evidence type="ECO:0000256" key="1">
    <source>
        <dbReference type="ARBA" id="ARBA00004123"/>
    </source>
</evidence>
<dbReference type="GO" id="GO:0071456">
    <property type="term" value="P:cellular response to hypoxia"/>
    <property type="evidence" value="ECO:0007669"/>
    <property type="project" value="TreeGrafter"/>
</dbReference>
<evidence type="ECO:0000313" key="12">
    <source>
        <dbReference type="Proteomes" id="UP001500889"/>
    </source>
</evidence>
<keyword evidence="5" id="KW-0804">Transcription</keyword>
<dbReference type="InterPro" id="IPR011598">
    <property type="entry name" value="bHLH_dom"/>
</dbReference>
<evidence type="ECO:0000256" key="8">
    <source>
        <dbReference type="SAM" id="MobiDB-lite"/>
    </source>
</evidence>
<dbReference type="GO" id="GO:0000981">
    <property type="term" value="F:DNA-binding transcription factor activity, RNA polymerase II-specific"/>
    <property type="evidence" value="ECO:0007669"/>
    <property type="project" value="TreeGrafter"/>
</dbReference>
<proteinExistence type="predicted"/>
<dbReference type="SMART" id="SM00353">
    <property type="entry name" value="HLH"/>
    <property type="match status" value="1"/>
</dbReference>
<reference evidence="11 12" key="1">
    <citation type="submission" date="2024-02" db="EMBL/GenBank/DDBJ databases">
        <title>A chromosome-level genome assembly of Drosophila madeirensis, a fruit fly species endemic to Madeira island.</title>
        <authorList>
            <person name="Tomihara K."/>
            <person name="Llopart A."/>
            <person name="Yamamoto D."/>
        </authorList>
    </citation>
    <scope>NUCLEOTIDE SEQUENCE [LARGE SCALE GENOMIC DNA]</scope>
    <source>
        <strain evidence="11 12">RF1</strain>
    </source>
</reference>
<feature type="compositionally biased region" description="Low complexity" evidence="8">
    <location>
        <begin position="1380"/>
        <end position="1390"/>
    </location>
</feature>
<feature type="region of interest" description="Disordered" evidence="8">
    <location>
        <begin position="1278"/>
        <end position="1297"/>
    </location>
</feature>
<keyword evidence="4" id="KW-0238">DNA-binding</keyword>
<dbReference type="PANTHER" id="PTHR23043:SF17">
    <property type="entry name" value="PROTEIN SIMILAR"/>
    <property type="match status" value="1"/>
</dbReference>
<dbReference type="Gene3D" id="3.30.450.20">
    <property type="entry name" value="PAS domain"/>
    <property type="match status" value="2"/>
</dbReference>
<comment type="subcellular location">
    <subcellularLocation>
        <location evidence="1">Nucleus</location>
    </subcellularLocation>
</comment>
<dbReference type="Pfam" id="PF08447">
    <property type="entry name" value="PAS_3"/>
    <property type="match status" value="1"/>
</dbReference>
<dbReference type="CDD" id="cd11433">
    <property type="entry name" value="bHLH-PAS_HIF"/>
    <property type="match status" value="1"/>
</dbReference>
<dbReference type="InterPro" id="IPR036638">
    <property type="entry name" value="HLH_DNA-bd_sf"/>
</dbReference>
<dbReference type="SMART" id="SM00091">
    <property type="entry name" value="PAS"/>
    <property type="match status" value="2"/>
</dbReference>
<dbReference type="PANTHER" id="PTHR23043">
    <property type="entry name" value="HYPOXIA-INDUCIBLE FACTOR 1 ALPHA"/>
    <property type="match status" value="1"/>
</dbReference>
<dbReference type="Pfam" id="PF00989">
    <property type="entry name" value="PAS"/>
    <property type="match status" value="1"/>
</dbReference>
<feature type="compositionally biased region" description="Low complexity" evidence="8">
    <location>
        <begin position="527"/>
        <end position="558"/>
    </location>
</feature>
<dbReference type="InterPro" id="IPR000014">
    <property type="entry name" value="PAS"/>
</dbReference>
<evidence type="ECO:0000256" key="6">
    <source>
        <dbReference type="ARBA" id="ARBA00023242"/>
    </source>
</evidence>
<dbReference type="SUPFAM" id="SSF55785">
    <property type="entry name" value="PYP-like sensor domain (PAS domain)"/>
    <property type="match status" value="2"/>
</dbReference>
<dbReference type="SUPFAM" id="SSF47459">
    <property type="entry name" value="HLH, helix-loop-helix DNA-binding domain"/>
    <property type="match status" value="1"/>
</dbReference>
<dbReference type="SMART" id="SM00086">
    <property type="entry name" value="PAC"/>
    <property type="match status" value="1"/>
</dbReference>
<feature type="compositionally biased region" description="Pro residues" evidence="8">
    <location>
        <begin position="682"/>
        <end position="693"/>
    </location>
</feature>
<feature type="domain" description="PAS" evidence="9">
    <location>
        <begin position="414"/>
        <end position="465"/>
    </location>
</feature>
<feature type="compositionally biased region" description="Low complexity" evidence="8">
    <location>
        <begin position="922"/>
        <end position="933"/>
    </location>
</feature>
<feature type="compositionally biased region" description="Low complexity" evidence="8">
    <location>
        <begin position="1543"/>
        <end position="1554"/>
    </location>
</feature>
<feature type="region of interest" description="Disordered" evidence="8">
    <location>
        <begin position="1309"/>
        <end position="1333"/>
    </location>
</feature>
<keyword evidence="6" id="KW-0539">Nucleus</keyword>
<dbReference type="GO" id="GO:0000977">
    <property type="term" value="F:RNA polymerase II transcription regulatory region sequence-specific DNA binding"/>
    <property type="evidence" value="ECO:0007669"/>
    <property type="project" value="TreeGrafter"/>
</dbReference>
<feature type="region of interest" description="Disordered" evidence="8">
    <location>
        <begin position="659"/>
        <end position="693"/>
    </location>
</feature>
<dbReference type="CDD" id="cd00130">
    <property type="entry name" value="PAS"/>
    <property type="match status" value="2"/>
</dbReference>
<dbReference type="GO" id="GO:0005634">
    <property type="term" value="C:nucleus"/>
    <property type="evidence" value="ECO:0007669"/>
    <property type="project" value="UniProtKB-SubCell"/>
</dbReference>
<dbReference type="PROSITE" id="PS50888">
    <property type="entry name" value="BHLH"/>
    <property type="match status" value="1"/>
</dbReference>
<sequence>MFNSCNAWTNCDFSCPGETATAASSFYGEDPFFDCDLKPQLALGNGSVYGCMPINEPTVNFSNGSFYNAADTAPMQQQALPQQRPFVGAMLAPSAPALRYHPYQQQQDAFYPQRGSLLNVSTPCRESRPWSYAHCYGYTPTNTQPCQFSQFVDIEDFMNNEKRKEKSRDAARCRRSKETEIFMELSQVLPLKNDDVNQLDKASVMRITIAFLKIREMLQFVPALRDCKENQTDIKQDMDEVKPKLELSSEEWLNGTAEASQLLKETMDGFLLVLSHEGDITYVSENVVEYLGITKIDTLGQPIWEYAHQCDHAEIKEALNQKRHGTTPVKDEPQLESGVSTHHRDLFVRLKCTLTNRGRSINIKSALYKVIHITGHLVVNGKGERVLIAIGRPIPNPANIEIPLGTSTFLTKHSLDMRFTYVDDKMLGLLGYAPNDLLDTSLFGCQHGADSERLMATFKSVISKGQGETCRYRFLGKCGGYCWIVSQATIVYDKQKPQSVVCVNYVISNLENKHEIYSLAQQTAASEQKEQQQQQQTATDIENNNNKTETTTTTTQEEISAKTNATPIELEEQPQAPIESKEPAKEINNNPEPEKTPIATEITAAAATNNNPPTITTETTTAKPPNNQLQQAELHIKRENHSPGPRTITAQLISTATTNSGNSLRLEEKRPKSVTASVFRPSPVPPLTATPPTAPAVGLGFKKTTEPTLPPTTTATAAILSSSNQQQNPQQNLQATQDMSKGFLSFVDDGRGLTMLKEEPDDLSHHLASTNCIQLDEMTPFSDMLVGLMSSCLLPDEINSLDSTTCSTTASVAPHYQSSSSHSHSGSQSSSYASSPLSPLTPTGVVTTAGGAASNGSSTPSNHSSSNQQQQHQQQHQHQHHDNSNSSSSNIDPLFNYREESNDTSCSQHLHSPSITSKSPEDSSLPSLCSPSSLTQEDDFSFVDFEMRAPYIPMGDDMPLLTETDLMWCPPEDLHGSMPKEIDAIQQQLQQLQQQQHHHQQQQAYSQYNQQQQQQQQQQHFSNSLCSSPASTVSSLSPSPVQQQQQQSGGVFTTDSSELAALLCGTGNGTLSILGESGANAAEERLQQQQASSDFRSFQQLQQELQLQEEQQQQEEQQRQQQQQQQQMISLSIECKKEKYEVPVAPSLSHSIEDAFENDYSKDSSNLDCWDLLQMNVAEAAVSPAASPSPCKVATIQLLQHQQQQLQQQQNIILNAVPLITIQNNKSILQQQQQQQQEQLQELMLSSKQQAPVATMKLLNGASIAPVTTKATIRLVESKPQQTTTQQQQQQQQQQRLGKATMLQTLVPQQQQHGNKRHLNSQTSQGNPVESKRLKSGTLCLDVQSPQLLQQLIGKDSAQQQTLAAKRAASERWQQTAEGKQQQKLQQQQQQQSNSVLKNLLVSGRDVNQAEDVSEPMIIDDNGLDQTAQKSAYGKYGLPLHCHTSTSAVLRNYHHNPLISGTNFQLSPVFSGSDAGAGDGDAGSVVSLDDSVPPGLTACDTDASSDSGIDENSLVEGASVSPRKRVHVSHSEEAAPPPLDVVPQQQQQQQQQPQVLGEEEAEGCPTTHSRKTSISFLDNSNPLLHTPAMMDLCNDDYIMSEGGFEFSENQLEQVLGWSEIA</sequence>
<feature type="domain" description="PAS" evidence="9">
    <location>
        <begin position="255"/>
        <end position="326"/>
    </location>
</feature>
<dbReference type="InterPro" id="IPR013655">
    <property type="entry name" value="PAS_fold_3"/>
</dbReference>
<protein>
    <submittedName>
        <fullName evidence="11">Protein similar</fullName>
    </submittedName>
</protein>
<feature type="region of interest" description="Disordered" evidence="8">
    <location>
        <begin position="1370"/>
        <end position="1390"/>
    </location>
</feature>
<feature type="region of interest" description="Disordered" evidence="8">
    <location>
        <begin position="987"/>
        <end position="1052"/>
    </location>
</feature>
<dbReference type="InterPro" id="IPR013767">
    <property type="entry name" value="PAS_fold"/>
</dbReference>
<evidence type="ECO:0000259" key="10">
    <source>
        <dbReference type="PROSITE" id="PS50888"/>
    </source>
</evidence>
<keyword evidence="7" id="KW-0175">Coiled coil</keyword>
<feature type="compositionally biased region" description="Low complexity" evidence="8">
    <location>
        <begin position="814"/>
        <end position="876"/>
    </location>
</feature>
<gene>
    <name evidence="11" type="ORF">DMAD_10326</name>
</gene>
<dbReference type="PROSITE" id="PS50112">
    <property type="entry name" value="PAS"/>
    <property type="match status" value="2"/>
</dbReference>
<dbReference type="FunFam" id="3.30.450.20:FF:000141">
    <property type="entry name" value="Similar, isoform D"/>
    <property type="match status" value="1"/>
</dbReference>
<feature type="region of interest" description="Disordered" evidence="8">
    <location>
        <begin position="527"/>
        <end position="593"/>
    </location>
</feature>
<dbReference type="GO" id="GO:0046983">
    <property type="term" value="F:protein dimerization activity"/>
    <property type="evidence" value="ECO:0007669"/>
    <property type="project" value="InterPro"/>
</dbReference>
<dbReference type="InterPro" id="IPR001610">
    <property type="entry name" value="PAC"/>
</dbReference>
<keyword evidence="2" id="KW-0677">Repeat</keyword>
<keyword evidence="3" id="KW-0805">Transcription regulation</keyword>
<accession>A0AAU9F989</accession>
<feature type="compositionally biased region" description="Polar residues" evidence="8">
    <location>
        <begin position="903"/>
        <end position="918"/>
    </location>
</feature>
<name>A0AAU9F989_DROMD</name>
<feature type="compositionally biased region" description="Low complexity" evidence="8">
    <location>
        <begin position="1281"/>
        <end position="1295"/>
    </location>
</feature>
<evidence type="ECO:0000256" key="7">
    <source>
        <dbReference type="SAM" id="Coils"/>
    </source>
</evidence>
<feature type="region of interest" description="Disordered" evidence="8">
    <location>
        <begin position="1475"/>
        <end position="1575"/>
    </location>
</feature>
<keyword evidence="12" id="KW-1185">Reference proteome</keyword>
<feature type="compositionally biased region" description="Low complexity" evidence="8">
    <location>
        <begin position="987"/>
        <end position="1048"/>
    </location>
</feature>
<evidence type="ECO:0000256" key="3">
    <source>
        <dbReference type="ARBA" id="ARBA00023015"/>
    </source>
</evidence>
<dbReference type="GO" id="GO:0045944">
    <property type="term" value="P:positive regulation of transcription by RNA polymerase II"/>
    <property type="evidence" value="ECO:0007669"/>
    <property type="project" value="UniProtKB-ARBA"/>
</dbReference>
<evidence type="ECO:0000259" key="9">
    <source>
        <dbReference type="PROSITE" id="PS50112"/>
    </source>
</evidence>
<dbReference type="Pfam" id="PF23171">
    <property type="entry name" value="bHLH_HIF1A"/>
    <property type="match status" value="1"/>
</dbReference>
<dbReference type="FunFam" id="3.30.450.20:FF:000101">
    <property type="entry name" value="Similar, isoform B"/>
    <property type="match status" value="1"/>
</dbReference>
<evidence type="ECO:0000256" key="2">
    <source>
        <dbReference type="ARBA" id="ARBA00022737"/>
    </source>
</evidence>
<feature type="coiled-coil region" evidence="7">
    <location>
        <begin position="1098"/>
        <end position="1127"/>
    </location>
</feature>
<dbReference type="EMBL" id="AP029263">
    <property type="protein sequence ID" value="BFF92228.1"/>
    <property type="molecule type" value="Genomic_DNA"/>
</dbReference>
<feature type="region of interest" description="Disordered" evidence="8">
    <location>
        <begin position="814"/>
        <end position="933"/>
    </location>
</feature>
<dbReference type="InterPro" id="IPR035965">
    <property type="entry name" value="PAS-like_dom_sf"/>
</dbReference>